<evidence type="ECO:0000313" key="2">
    <source>
        <dbReference type="Proteomes" id="UP000575068"/>
    </source>
</evidence>
<keyword evidence="2" id="KW-1185">Reference proteome</keyword>
<dbReference type="Pfam" id="PF14412">
    <property type="entry name" value="AHH"/>
    <property type="match status" value="1"/>
</dbReference>
<accession>A0A840HWN0</accession>
<sequence>MEIAFRRVNRRGQSNYKPERQRHHLLPMALMQRKQFRYFFRDLMASGFVFDDFTTNGILLPTTEAEALRARLPLHRGPHPRYNALILMRVETIRAGYARSRRRLQDRMDGLQRLRLLQNVIRRSLMGASAFPVKLHLRDPMHNGPGFETMDQMIEKAWAKR</sequence>
<dbReference type="Proteomes" id="UP000575068">
    <property type="component" value="Unassembled WGS sequence"/>
</dbReference>
<evidence type="ECO:0000313" key="1">
    <source>
        <dbReference type="EMBL" id="MBB4641928.1"/>
    </source>
</evidence>
<comment type="caution">
    <text evidence="1">The sequence shown here is derived from an EMBL/GenBank/DDBJ whole genome shotgun (WGS) entry which is preliminary data.</text>
</comment>
<proteinExistence type="predicted"/>
<name>A0A840HWN0_9SPHN</name>
<dbReference type="RefSeq" id="WP_184475715.1">
    <property type="nucleotide sequence ID" value="NZ_JACHOV010000008.1"/>
</dbReference>
<dbReference type="EMBL" id="JACHOV010000008">
    <property type="protein sequence ID" value="MBB4641928.1"/>
    <property type="molecule type" value="Genomic_DNA"/>
</dbReference>
<protein>
    <submittedName>
        <fullName evidence="1">Uncharacterized protein</fullName>
    </submittedName>
</protein>
<dbReference type="AlphaFoldDB" id="A0A840HWN0"/>
<gene>
    <name evidence="1" type="ORF">HNQ99_002246</name>
</gene>
<reference evidence="1 2" key="1">
    <citation type="submission" date="2020-08" db="EMBL/GenBank/DDBJ databases">
        <title>Genomic Encyclopedia of Type Strains, Phase IV (KMG-IV): sequencing the most valuable type-strain genomes for metagenomic binning, comparative biology and taxonomic classification.</title>
        <authorList>
            <person name="Goeker M."/>
        </authorList>
    </citation>
    <scope>NUCLEOTIDE SEQUENCE [LARGE SCALE GENOMIC DNA]</scope>
    <source>
        <strain evidence="1 2">DSM 7465</strain>
    </source>
</reference>
<organism evidence="1 2">
    <name type="scientific">Rhizorhapis suberifaciens</name>
    <name type="common">corky root of lettuce</name>
    <dbReference type="NCBI Taxonomy" id="13656"/>
    <lineage>
        <taxon>Bacteria</taxon>
        <taxon>Pseudomonadati</taxon>
        <taxon>Pseudomonadota</taxon>
        <taxon>Alphaproteobacteria</taxon>
        <taxon>Sphingomonadales</taxon>
        <taxon>Sphingomonadaceae</taxon>
        <taxon>Rhizorhapis</taxon>
    </lineage>
</organism>
<dbReference type="InterPro" id="IPR032871">
    <property type="entry name" value="AHH_dom_containing"/>
</dbReference>